<evidence type="ECO:0000256" key="1">
    <source>
        <dbReference type="ARBA" id="ARBA00000900"/>
    </source>
</evidence>
<dbReference type="EMBL" id="JBJUIK010000001">
    <property type="protein sequence ID" value="KAL3536864.1"/>
    <property type="molecule type" value="Genomic_DNA"/>
</dbReference>
<dbReference type="SMART" id="SM00184">
    <property type="entry name" value="RING"/>
    <property type="match status" value="1"/>
</dbReference>
<keyword evidence="17" id="KW-1185">Reference proteome</keyword>
<dbReference type="InterPro" id="IPR001841">
    <property type="entry name" value="Znf_RING"/>
</dbReference>
<evidence type="ECO:0000256" key="8">
    <source>
        <dbReference type="ARBA" id="ARBA00022786"/>
    </source>
</evidence>
<evidence type="ECO:0000256" key="2">
    <source>
        <dbReference type="ARBA" id="ARBA00004141"/>
    </source>
</evidence>
<evidence type="ECO:0000256" key="3">
    <source>
        <dbReference type="ARBA" id="ARBA00012483"/>
    </source>
</evidence>
<feature type="compositionally biased region" description="Basic and acidic residues" evidence="13">
    <location>
        <begin position="185"/>
        <end position="197"/>
    </location>
</feature>
<dbReference type="GO" id="GO:0061630">
    <property type="term" value="F:ubiquitin protein ligase activity"/>
    <property type="evidence" value="ECO:0007669"/>
    <property type="project" value="UniProtKB-EC"/>
</dbReference>
<comment type="catalytic activity">
    <reaction evidence="1">
        <text>S-ubiquitinyl-[E2 ubiquitin-conjugating enzyme]-L-cysteine + [acceptor protein]-L-lysine = [E2 ubiquitin-conjugating enzyme]-L-cysteine + N(6)-ubiquitinyl-[acceptor protein]-L-lysine.</text>
        <dbReference type="EC" id="2.3.2.27"/>
    </reaction>
</comment>
<dbReference type="InterPro" id="IPR013083">
    <property type="entry name" value="Znf_RING/FYVE/PHD"/>
</dbReference>
<evidence type="ECO:0000256" key="9">
    <source>
        <dbReference type="ARBA" id="ARBA00022833"/>
    </source>
</evidence>
<evidence type="ECO:0000256" key="13">
    <source>
        <dbReference type="SAM" id="MobiDB-lite"/>
    </source>
</evidence>
<feature type="compositionally biased region" description="Gly residues" evidence="13">
    <location>
        <begin position="17"/>
        <end position="26"/>
    </location>
</feature>
<gene>
    <name evidence="16" type="ORF">ACH5RR_000230</name>
</gene>
<organism evidence="16 17">
    <name type="scientific">Cinchona calisaya</name>
    <dbReference type="NCBI Taxonomy" id="153742"/>
    <lineage>
        <taxon>Eukaryota</taxon>
        <taxon>Viridiplantae</taxon>
        <taxon>Streptophyta</taxon>
        <taxon>Embryophyta</taxon>
        <taxon>Tracheophyta</taxon>
        <taxon>Spermatophyta</taxon>
        <taxon>Magnoliopsida</taxon>
        <taxon>eudicotyledons</taxon>
        <taxon>Gunneridae</taxon>
        <taxon>Pentapetalae</taxon>
        <taxon>asterids</taxon>
        <taxon>lamiids</taxon>
        <taxon>Gentianales</taxon>
        <taxon>Rubiaceae</taxon>
        <taxon>Cinchonoideae</taxon>
        <taxon>Cinchoneae</taxon>
        <taxon>Cinchona</taxon>
    </lineage>
</organism>
<evidence type="ECO:0000256" key="14">
    <source>
        <dbReference type="SAM" id="Phobius"/>
    </source>
</evidence>
<keyword evidence="6" id="KW-0479">Metal-binding</keyword>
<evidence type="ECO:0000256" key="10">
    <source>
        <dbReference type="ARBA" id="ARBA00022989"/>
    </source>
</evidence>
<evidence type="ECO:0000256" key="5">
    <source>
        <dbReference type="ARBA" id="ARBA00022692"/>
    </source>
</evidence>
<dbReference type="PANTHER" id="PTHR45977:SF28">
    <property type="entry name" value="OS02G0674700 PROTEIN"/>
    <property type="match status" value="1"/>
</dbReference>
<evidence type="ECO:0000256" key="12">
    <source>
        <dbReference type="PROSITE-ProRule" id="PRU00175"/>
    </source>
</evidence>
<feature type="transmembrane region" description="Helical" evidence="14">
    <location>
        <begin position="264"/>
        <end position="284"/>
    </location>
</feature>
<evidence type="ECO:0000313" key="17">
    <source>
        <dbReference type="Proteomes" id="UP001630127"/>
    </source>
</evidence>
<reference evidence="16 17" key="1">
    <citation type="submission" date="2024-11" db="EMBL/GenBank/DDBJ databases">
        <title>A near-complete genome assembly of Cinchona calisaya.</title>
        <authorList>
            <person name="Lian D.C."/>
            <person name="Zhao X.W."/>
            <person name="Wei L."/>
        </authorList>
    </citation>
    <scope>NUCLEOTIDE SEQUENCE [LARGE SCALE GENOMIC DNA]</scope>
    <source>
        <tissue evidence="16">Nenye</tissue>
    </source>
</reference>
<accession>A0ABD3B034</accession>
<dbReference type="PROSITE" id="PS50089">
    <property type="entry name" value="ZF_RING_2"/>
    <property type="match status" value="1"/>
</dbReference>
<dbReference type="AlphaFoldDB" id="A0ABD3B034"/>
<keyword evidence="8" id="KW-0833">Ubl conjugation pathway</keyword>
<protein>
    <recommendedName>
        <fullName evidence="3">RING-type E3 ubiquitin transferase</fullName>
        <ecNumber evidence="3">2.3.2.27</ecNumber>
    </recommendedName>
</protein>
<keyword evidence="4" id="KW-0808">Transferase</keyword>
<feature type="region of interest" description="Disordered" evidence="13">
    <location>
        <begin position="1"/>
        <end position="30"/>
    </location>
</feature>
<comment type="caution">
    <text evidence="16">The sequence shown here is derived from an EMBL/GenBank/DDBJ whole genome shotgun (WGS) entry which is preliminary data.</text>
</comment>
<dbReference type="GO" id="GO:0016020">
    <property type="term" value="C:membrane"/>
    <property type="evidence" value="ECO:0007669"/>
    <property type="project" value="UniProtKB-SubCell"/>
</dbReference>
<feature type="compositionally biased region" description="Low complexity" evidence="13">
    <location>
        <begin position="167"/>
        <end position="180"/>
    </location>
</feature>
<evidence type="ECO:0000313" key="16">
    <source>
        <dbReference type="EMBL" id="KAL3536864.1"/>
    </source>
</evidence>
<dbReference type="Gene3D" id="3.30.40.10">
    <property type="entry name" value="Zinc/RING finger domain, C3HC4 (zinc finger)"/>
    <property type="match status" value="1"/>
</dbReference>
<dbReference type="Proteomes" id="UP001630127">
    <property type="component" value="Unassembled WGS sequence"/>
</dbReference>
<keyword evidence="10 14" id="KW-1133">Transmembrane helix</keyword>
<name>A0ABD3B034_9GENT</name>
<evidence type="ECO:0000259" key="15">
    <source>
        <dbReference type="PROSITE" id="PS50089"/>
    </source>
</evidence>
<feature type="compositionally biased region" description="Polar residues" evidence="13">
    <location>
        <begin position="1"/>
        <end position="16"/>
    </location>
</feature>
<keyword evidence="11 14" id="KW-0472">Membrane</keyword>
<feature type="domain" description="RING-type" evidence="15">
    <location>
        <begin position="343"/>
        <end position="384"/>
    </location>
</feature>
<dbReference type="SUPFAM" id="SSF57850">
    <property type="entry name" value="RING/U-box"/>
    <property type="match status" value="1"/>
</dbReference>
<evidence type="ECO:0000256" key="6">
    <source>
        <dbReference type="ARBA" id="ARBA00022723"/>
    </source>
</evidence>
<dbReference type="PANTHER" id="PTHR45977">
    <property type="entry name" value="TARGET OF ERK KINASE MPK-1"/>
    <property type="match status" value="1"/>
</dbReference>
<sequence length="399" mass="44628">MSTARTADGNNSNETAGSGGDGGGGVDTTPLLGEQIFRSRSYLSRPPSLRGAARFLRRASSRRMMREPSRRVREAAAEQIEERQSDWAYSKPIVILDLIWNIAFVTVSISVLIMSRNEKPSMPLRLWVVGYALQCLLHMVCVCVEYKKRREQRYLTGDSSWRGGGSSHQRWNSGSSSSSLESDEAESRNYGSDRRQSDEETSIAKHLESANTMFSFIWWIIGFYWVSAGGPSLTHDSPQLYWLCITFLAFDVFFVVICVAVACVIGIAVCCCLPCIIAILYAVADQEGATKEDIERLPKYKFRRFGDSEKQNGEIQESFGGIMTECDADTPIEHILPLEDAECCICLCAYDDGTELRELPCRHHFHSACIDKWLYINATCPLCKLNILKNSNPSGSEEA</sequence>
<dbReference type="GO" id="GO:0008270">
    <property type="term" value="F:zinc ion binding"/>
    <property type="evidence" value="ECO:0007669"/>
    <property type="project" value="UniProtKB-KW"/>
</dbReference>
<keyword evidence="5 14" id="KW-0812">Transmembrane</keyword>
<dbReference type="EC" id="2.3.2.27" evidence="3"/>
<evidence type="ECO:0000256" key="7">
    <source>
        <dbReference type="ARBA" id="ARBA00022771"/>
    </source>
</evidence>
<keyword evidence="7 12" id="KW-0863">Zinc-finger</keyword>
<evidence type="ECO:0000256" key="11">
    <source>
        <dbReference type="ARBA" id="ARBA00023136"/>
    </source>
</evidence>
<feature type="transmembrane region" description="Helical" evidence="14">
    <location>
        <begin position="93"/>
        <end position="114"/>
    </location>
</feature>
<feature type="transmembrane region" description="Helical" evidence="14">
    <location>
        <begin position="126"/>
        <end position="146"/>
    </location>
</feature>
<comment type="subcellular location">
    <subcellularLocation>
        <location evidence="2">Membrane</location>
        <topology evidence="2">Multi-pass membrane protein</topology>
    </subcellularLocation>
</comment>
<evidence type="ECO:0000256" key="4">
    <source>
        <dbReference type="ARBA" id="ARBA00022679"/>
    </source>
</evidence>
<keyword evidence="9" id="KW-0862">Zinc</keyword>
<feature type="transmembrane region" description="Helical" evidence="14">
    <location>
        <begin position="210"/>
        <end position="228"/>
    </location>
</feature>
<dbReference type="Pfam" id="PF13639">
    <property type="entry name" value="zf-RING_2"/>
    <property type="match status" value="1"/>
</dbReference>
<feature type="region of interest" description="Disordered" evidence="13">
    <location>
        <begin position="160"/>
        <end position="197"/>
    </location>
</feature>
<proteinExistence type="predicted"/>